<evidence type="ECO:0000256" key="1">
    <source>
        <dbReference type="ARBA" id="ARBA00022723"/>
    </source>
</evidence>
<dbReference type="InterPro" id="IPR006564">
    <property type="entry name" value="Znf_PMZ"/>
</dbReference>
<evidence type="ECO:0000256" key="3">
    <source>
        <dbReference type="ARBA" id="ARBA00022833"/>
    </source>
</evidence>
<feature type="compositionally biased region" description="Polar residues" evidence="5">
    <location>
        <begin position="335"/>
        <end position="358"/>
    </location>
</feature>
<proteinExistence type="predicted"/>
<keyword evidence="8" id="KW-1185">Reference proteome</keyword>
<protein>
    <recommendedName>
        <fullName evidence="6">SWIM-type domain-containing protein</fullName>
    </recommendedName>
</protein>
<evidence type="ECO:0000256" key="4">
    <source>
        <dbReference type="PROSITE-ProRule" id="PRU00325"/>
    </source>
</evidence>
<dbReference type="SMART" id="SM00575">
    <property type="entry name" value="ZnF_PMZ"/>
    <property type="match status" value="1"/>
</dbReference>
<evidence type="ECO:0000313" key="7">
    <source>
        <dbReference type="EMBL" id="WOH12905.1"/>
    </source>
</evidence>
<dbReference type="EMBL" id="CP093350">
    <property type="protein sequence ID" value="WOH12905.1"/>
    <property type="molecule type" value="Genomic_DNA"/>
</dbReference>
<sequence length="433" mass="49139">MQGLINALNAVVPNSEHRFCVMHLYRNMVKEHKGIILRKLLWLAARATTEYMFNKHMDELKKLSKKCYNWLMEKPKSQWTRSAFRIFSLSDMFVNNHCEVFNNSIGQFRDLPIIGLLQGLHKSAMVRIQTRRDKMLKSYSLNPICPGAMRKVNKAMSYIGGCIVQWSGKSTYLVTMTDGGHEIVVDLDRHTCACRKYQLTGLPCYHACACIKWRNLNLSDHIHKTYTKAMFLSCYSHTIEPINSEQFWEETGAAPILSPIVKIAPGRPKKKRDCRNDVKADNPNATKLVRRKTTLKCTYCGEEKHNARSCKARKLEKDKERTEVGAGASKRPSKKSNAASKGTTDQDQGTAATSQQKMPTLKRKSKVGVIEEAETQGGIFTSYSQPILMSHTPLGVQPTRFSTNENHTTTLKNLEAAAEARKKNLGKRPEWKL</sequence>
<keyword evidence="1" id="KW-0479">Metal-binding</keyword>
<dbReference type="PANTHER" id="PTHR31973:SF187">
    <property type="entry name" value="MUTATOR TRANSPOSASE MUDRA PROTEIN"/>
    <property type="match status" value="1"/>
</dbReference>
<evidence type="ECO:0000313" key="8">
    <source>
        <dbReference type="Proteomes" id="UP000077755"/>
    </source>
</evidence>
<gene>
    <name evidence="7" type="ORF">DCAR_0832414</name>
</gene>
<name>A0AAF1BB52_DAUCS</name>
<evidence type="ECO:0000256" key="5">
    <source>
        <dbReference type="SAM" id="MobiDB-lite"/>
    </source>
</evidence>
<reference evidence="7" key="2">
    <citation type="submission" date="2022-03" db="EMBL/GenBank/DDBJ databases">
        <title>Draft title - Genomic analysis of global carrot germplasm unveils the trajectory of domestication and the origin of high carotenoid orange carrot.</title>
        <authorList>
            <person name="Iorizzo M."/>
            <person name="Ellison S."/>
            <person name="Senalik D."/>
            <person name="Macko-Podgorni A."/>
            <person name="Grzebelus D."/>
            <person name="Bostan H."/>
            <person name="Rolling W."/>
            <person name="Curaba J."/>
            <person name="Simon P."/>
        </authorList>
    </citation>
    <scope>NUCLEOTIDE SEQUENCE</scope>
    <source>
        <tissue evidence="7">Leaf</tissue>
    </source>
</reference>
<keyword evidence="2 4" id="KW-0863">Zinc-finger</keyword>
<evidence type="ECO:0000259" key="6">
    <source>
        <dbReference type="PROSITE" id="PS50966"/>
    </source>
</evidence>
<dbReference type="Proteomes" id="UP000077755">
    <property type="component" value="Chromosome 8"/>
</dbReference>
<reference evidence="7" key="1">
    <citation type="journal article" date="2016" name="Nat. Genet.">
        <title>A high-quality carrot genome assembly provides new insights into carotenoid accumulation and asterid genome evolution.</title>
        <authorList>
            <person name="Iorizzo M."/>
            <person name="Ellison S."/>
            <person name="Senalik D."/>
            <person name="Zeng P."/>
            <person name="Satapoomin P."/>
            <person name="Huang J."/>
            <person name="Bowman M."/>
            <person name="Iovene M."/>
            <person name="Sanseverino W."/>
            <person name="Cavagnaro P."/>
            <person name="Yildiz M."/>
            <person name="Macko-Podgorni A."/>
            <person name="Moranska E."/>
            <person name="Grzebelus E."/>
            <person name="Grzebelus D."/>
            <person name="Ashrafi H."/>
            <person name="Zheng Z."/>
            <person name="Cheng S."/>
            <person name="Spooner D."/>
            <person name="Van Deynze A."/>
            <person name="Simon P."/>
        </authorList>
    </citation>
    <scope>NUCLEOTIDE SEQUENCE</scope>
    <source>
        <tissue evidence="7">Leaf</tissue>
    </source>
</reference>
<keyword evidence="3" id="KW-0862">Zinc</keyword>
<dbReference type="PANTHER" id="PTHR31973">
    <property type="entry name" value="POLYPROTEIN, PUTATIVE-RELATED"/>
    <property type="match status" value="1"/>
</dbReference>
<evidence type="ECO:0000256" key="2">
    <source>
        <dbReference type="ARBA" id="ARBA00022771"/>
    </source>
</evidence>
<organism evidence="7 8">
    <name type="scientific">Daucus carota subsp. sativus</name>
    <name type="common">Carrot</name>
    <dbReference type="NCBI Taxonomy" id="79200"/>
    <lineage>
        <taxon>Eukaryota</taxon>
        <taxon>Viridiplantae</taxon>
        <taxon>Streptophyta</taxon>
        <taxon>Embryophyta</taxon>
        <taxon>Tracheophyta</taxon>
        <taxon>Spermatophyta</taxon>
        <taxon>Magnoliopsida</taxon>
        <taxon>eudicotyledons</taxon>
        <taxon>Gunneridae</taxon>
        <taxon>Pentapetalae</taxon>
        <taxon>asterids</taxon>
        <taxon>campanulids</taxon>
        <taxon>Apiales</taxon>
        <taxon>Apiaceae</taxon>
        <taxon>Apioideae</taxon>
        <taxon>Scandiceae</taxon>
        <taxon>Daucinae</taxon>
        <taxon>Daucus</taxon>
        <taxon>Daucus sect. Daucus</taxon>
    </lineage>
</organism>
<feature type="region of interest" description="Disordered" evidence="5">
    <location>
        <begin position="310"/>
        <end position="367"/>
    </location>
</feature>
<dbReference type="AlphaFoldDB" id="A0AAF1BB52"/>
<dbReference type="GO" id="GO:0008270">
    <property type="term" value="F:zinc ion binding"/>
    <property type="evidence" value="ECO:0007669"/>
    <property type="project" value="UniProtKB-KW"/>
</dbReference>
<dbReference type="PROSITE" id="PS50966">
    <property type="entry name" value="ZF_SWIM"/>
    <property type="match status" value="1"/>
</dbReference>
<accession>A0AAF1BB52</accession>
<dbReference type="InterPro" id="IPR007527">
    <property type="entry name" value="Znf_SWIM"/>
</dbReference>
<dbReference type="Pfam" id="PF04434">
    <property type="entry name" value="SWIM"/>
    <property type="match status" value="1"/>
</dbReference>
<feature type="compositionally biased region" description="Basic and acidic residues" evidence="5">
    <location>
        <begin position="313"/>
        <end position="323"/>
    </location>
</feature>
<feature type="domain" description="SWIM-type" evidence="6">
    <location>
        <begin position="172"/>
        <end position="215"/>
    </location>
</feature>